<comment type="caution">
    <text evidence="1">The sequence shown here is derived from an EMBL/GenBank/DDBJ whole genome shotgun (WGS) entry which is preliminary data.</text>
</comment>
<protein>
    <submittedName>
        <fullName evidence="1">Uncharacterized protein</fullName>
    </submittedName>
</protein>
<reference evidence="1" key="1">
    <citation type="submission" date="2022-11" db="EMBL/GenBank/DDBJ databases">
        <authorList>
            <person name="Scott C."/>
            <person name="Bruce N."/>
        </authorList>
    </citation>
    <scope>NUCLEOTIDE SEQUENCE</scope>
</reference>
<dbReference type="OrthoDB" id="10256743at2759"/>
<dbReference type="AlphaFoldDB" id="A0A9P1GVR4"/>
<evidence type="ECO:0000313" key="2">
    <source>
        <dbReference type="Proteomes" id="UP000838763"/>
    </source>
</evidence>
<evidence type="ECO:0000313" key="1">
    <source>
        <dbReference type="EMBL" id="CAI4210887.1"/>
    </source>
</evidence>
<name>A0A9P1GVR4_9PEZI</name>
<sequence>MIILLAFRMPNPLAHRLLPRATHPVNDVPYHVAQYWDKGVRQRIEEKTLALQAARKKQQRKNGSATGLCPGEVSRDLRESAKRLPVVKTWVRSLEDPVRRFVIEQWGDSLEGSEEEDGEEVLFSGRKSMAIDREIGWKRARKEMANGKVEVGMVYESQHDDETAALKRWLTHSISDYYGLESKSVTVGNPGRRVVYVGLRRFLGKALEEKRYYPTVILQQLNPSGRRLFSTTRKMSCDSHSDPMVDYILDAGLLEVFPSLDIHRHEELVKHDSYHRCDVGATAMVLRDVFINVGDYSTTNGSDNADDSDLSCCSTGDGEYSTATSSPIDDGFSDCIAWAFEEALTRHLQLFDVSRDDYAVTLDEKAEVITQLWATFGWACCGEIYPFGRFLQQHGHHCMGAEWSAALERDWHYVLQSIESHGHRILAQPKGHFVHEQGVSTEKAISQSLWSESDSQVGEITELYVQEGYGSQTSRHSSPGKVQASCKAAENKLDSMSLTTGNEVSSHISNGVAGHKVKPSVAKFDLLGGVRNMLGWLPGFEYLREPTSSSESSRIDISTNPKV</sequence>
<organism evidence="1 2">
    <name type="scientific">Parascedosporium putredinis</name>
    <dbReference type="NCBI Taxonomy" id="1442378"/>
    <lineage>
        <taxon>Eukaryota</taxon>
        <taxon>Fungi</taxon>
        <taxon>Dikarya</taxon>
        <taxon>Ascomycota</taxon>
        <taxon>Pezizomycotina</taxon>
        <taxon>Sordariomycetes</taxon>
        <taxon>Hypocreomycetidae</taxon>
        <taxon>Microascales</taxon>
        <taxon>Microascaceae</taxon>
        <taxon>Parascedosporium</taxon>
    </lineage>
</organism>
<keyword evidence="2" id="KW-1185">Reference proteome</keyword>
<proteinExistence type="predicted"/>
<accession>A0A9P1GVR4</accession>
<gene>
    <name evidence="1" type="ORF">PPNO1_LOCUS685</name>
</gene>
<dbReference type="EMBL" id="CALLCH030000001">
    <property type="protein sequence ID" value="CAI4210887.1"/>
    <property type="molecule type" value="Genomic_DNA"/>
</dbReference>
<dbReference type="Proteomes" id="UP000838763">
    <property type="component" value="Unassembled WGS sequence"/>
</dbReference>